<dbReference type="InterPro" id="IPR001245">
    <property type="entry name" value="Ser-Thr/Tyr_kinase_cat_dom"/>
</dbReference>
<feature type="transmembrane region" description="Helical" evidence="9">
    <location>
        <begin position="301"/>
        <end position="326"/>
    </location>
</feature>
<dbReference type="GO" id="GO:0030182">
    <property type="term" value="P:neuron differentiation"/>
    <property type="evidence" value="ECO:0007669"/>
    <property type="project" value="UniProtKB-ARBA"/>
</dbReference>
<dbReference type="EMBL" id="UZAN01040690">
    <property type="protein sequence ID" value="VDP70566.1"/>
    <property type="molecule type" value="Genomic_DNA"/>
</dbReference>
<evidence type="ECO:0000256" key="6">
    <source>
        <dbReference type="ARBA" id="ARBA00023136"/>
    </source>
</evidence>
<dbReference type="GO" id="GO:0007169">
    <property type="term" value="P:cell surface receptor protein tyrosine kinase signaling pathway"/>
    <property type="evidence" value="ECO:0007669"/>
    <property type="project" value="TreeGrafter"/>
</dbReference>
<feature type="compositionally biased region" description="Low complexity" evidence="8">
    <location>
        <begin position="120"/>
        <end position="145"/>
    </location>
</feature>
<organism evidence="13">
    <name type="scientific">Echinostoma caproni</name>
    <dbReference type="NCBI Taxonomy" id="27848"/>
    <lineage>
        <taxon>Eukaryota</taxon>
        <taxon>Metazoa</taxon>
        <taxon>Spiralia</taxon>
        <taxon>Lophotrochozoa</taxon>
        <taxon>Platyhelminthes</taxon>
        <taxon>Trematoda</taxon>
        <taxon>Digenea</taxon>
        <taxon>Plagiorchiida</taxon>
        <taxon>Echinostomata</taxon>
        <taxon>Echinostomatoidea</taxon>
        <taxon>Echinostomatidae</taxon>
        <taxon>Echinostoma</taxon>
    </lineage>
</organism>
<dbReference type="PROSITE" id="PS50011">
    <property type="entry name" value="PROTEIN_KINASE_DOM"/>
    <property type="match status" value="1"/>
</dbReference>
<name>A0A183A9Z8_9TREM</name>
<gene>
    <name evidence="11" type="ORF">ECPE_LOCUS3783</name>
</gene>
<proteinExistence type="predicted"/>
<keyword evidence="9" id="KW-0812">Transmembrane</keyword>
<feature type="compositionally biased region" description="Low complexity" evidence="8">
    <location>
        <begin position="560"/>
        <end position="572"/>
    </location>
</feature>
<dbReference type="AlphaFoldDB" id="A0A183A9Z8"/>
<dbReference type="GO" id="GO:0050793">
    <property type="term" value="P:regulation of developmental process"/>
    <property type="evidence" value="ECO:0007669"/>
    <property type="project" value="UniProtKB-ARBA"/>
</dbReference>
<evidence type="ECO:0000256" key="1">
    <source>
        <dbReference type="ARBA" id="ARBA00004308"/>
    </source>
</evidence>
<dbReference type="OrthoDB" id="4062651at2759"/>
<evidence type="ECO:0000256" key="5">
    <source>
        <dbReference type="ARBA" id="ARBA00022840"/>
    </source>
</evidence>
<keyword evidence="5" id="KW-0067">ATP-binding</keyword>
<evidence type="ECO:0000256" key="7">
    <source>
        <dbReference type="ARBA" id="ARBA00023137"/>
    </source>
</evidence>
<feature type="region of interest" description="Disordered" evidence="8">
    <location>
        <begin position="553"/>
        <end position="574"/>
    </location>
</feature>
<feature type="domain" description="Protein kinase" evidence="10">
    <location>
        <begin position="435"/>
        <end position="739"/>
    </location>
</feature>
<evidence type="ECO:0000256" key="8">
    <source>
        <dbReference type="SAM" id="MobiDB-lite"/>
    </source>
</evidence>
<dbReference type="FunFam" id="1.10.510.10:FF:001512">
    <property type="entry name" value="Receptor tyrosine-protein kinase erbB-2"/>
    <property type="match status" value="1"/>
</dbReference>
<dbReference type="PANTHER" id="PTHR24416">
    <property type="entry name" value="TYROSINE-PROTEIN KINASE RECEPTOR"/>
    <property type="match status" value="1"/>
</dbReference>
<evidence type="ECO:0000259" key="10">
    <source>
        <dbReference type="PROSITE" id="PS50011"/>
    </source>
</evidence>
<dbReference type="Gene3D" id="3.30.200.20">
    <property type="entry name" value="Phosphorylase Kinase, domain 1"/>
    <property type="match status" value="1"/>
</dbReference>
<keyword evidence="7" id="KW-0829">Tyrosine-protein kinase</keyword>
<accession>A0A183A9Z8</accession>
<evidence type="ECO:0000256" key="2">
    <source>
        <dbReference type="ARBA" id="ARBA00022679"/>
    </source>
</evidence>
<dbReference type="PANTHER" id="PTHR24416:SF600">
    <property type="entry name" value="PDGF- AND VEGF-RECEPTOR RELATED, ISOFORM J"/>
    <property type="match status" value="1"/>
</dbReference>
<keyword evidence="9" id="KW-1133">Transmembrane helix</keyword>
<dbReference type="GO" id="GO:0005524">
    <property type="term" value="F:ATP binding"/>
    <property type="evidence" value="ECO:0007669"/>
    <property type="project" value="UniProtKB-KW"/>
</dbReference>
<evidence type="ECO:0000256" key="3">
    <source>
        <dbReference type="ARBA" id="ARBA00022741"/>
    </source>
</evidence>
<keyword evidence="12" id="KW-1185">Reference proteome</keyword>
<dbReference type="CDD" id="cd00192">
    <property type="entry name" value="PTKc"/>
    <property type="match status" value="1"/>
</dbReference>
<keyword evidence="3" id="KW-0547">Nucleotide-binding</keyword>
<reference evidence="11 12" key="2">
    <citation type="submission" date="2018-11" db="EMBL/GenBank/DDBJ databases">
        <authorList>
            <consortium name="Pathogen Informatics"/>
        </authorList>
    </citation>
    <scope>NUCLEOTIDE SEQUENCE [LARGE SCALE GENOMIC DNA]</scope>
    <source>
        <strain evidence="11 12">Egypt</strain>
    </source>
</reference>
<keyword evidence="6 9" id="KW-0472">Membrane</keyword>
<comment type="subcellular location">
    <subcellularLocation>
        <location evidence="1">Endomembrane system</location>
    </subcellularLocation>
</comment>
<feature type="region of interest" description="Disordered" evidence="8">
    <location>
        <begin position="105"/>
        <end position="162"/>
    </location>
</feature>
<evidence type="ECO:0000256" key="4">
    <source>
        <dbReference type="ARBA" id="ARBA00022777"/>
    </source>
</evidence>
<dbReference type="GO" id="GO:0043235">
    <property type="term" value="C:receptor complex"/>
    <property type="evidence" value="ECO:0007669"/>
    <property type="project" value="TreeGrafter"/>
</dbReference>
<dbReference type="GO" id="GO:0012505">
    <property type="term" value="C:endomembrane system"/>
    <property type="evidence" value="ECO:0007669"/>
    <property type="project" value="UniProtKB-SubCell"/>
</dbReference>
<protein>
    <submittedName>
        <fullName evidence="13">Protein kinase domain-containing protein</fullName>
    </submittedName>
</protein>
<feature type="compositionally biased region" description="Polar residues" evidence="8">
    <location>
        <begin position="146"/>
        <end position="162"/>
    </location>
</feature>
<evidence type="ECO:0000313" key="12">
    <source>
        <dbReference type="Proteomes" id="UP000272942"/>
    </source>
</evidence>
<dbReference type="SMART" id="SM00219">
    <property type="entry name" value="TyrKc"/>
    <property type="match status" value="1"/>
</dbReference>
<dbReference type="InterPro" id="IPR011009">
    <property type="entry name" value="Kinase-like_dom_sf"/>
</dbReference>
<dbReference type="InterPro" id="IPR020635">
    <property type="entry name" value="Tyr_kinase_cat_dom"/>
</dbReference>
<keyword evidence="4" id="KW-0418">Kinase</keyword>
<dbReference type="GO" id="GO:0048468">
    <property type="term" value="P:cell development"/>
    <property type="evidence" value="ECO:0007669"/>
    <property type="project" value="UniProtKB-ARBA"/>
</dbReference>
<dbReference type="PRINTS" id="PR00109">
    <property type="entry name" value="TYRKINASE"/>
</dbReference>
<evidence type="ECO:0000313" key="11">
    <source>
        <dbReference type="EMBL" id="VDP70566.1"/>
    </source>
</evidence>
<dbReference type="Gene3D" id="1.10.510.10">
    <property type="entry name" value="Transferase(Phosphotransferase) domain 1"/>
    <property type="match status" value="1"/>
</dbReference>
<evidence type="ECO:0000313" key="13">
    <source>
        <dbReference type="WBParaSite" id="ECPE_0000378801-mRNA-1"/>
    </source>
</evidence>
<dbReference type="GO" id="GO:0005886">
    <property type="term" value="C:plasma membrane"/>
    <property type="evidence" value="ECO:0007669"/>
    <property type="project" value="TreeGrafter"/>
</dbReference>
<keyword evidence="2" id="KW-0808">Transferase</keyword>
<dbReference type="InterPro" id="IPR050122">
    <property type="entry name" value="RTK"/>
</dbReference>
<dbReference type="InterPro" id="IPR000719">
    <property type="entry name" value="Prot_kinase_dom"/>
</dbReference>
<dbReference type="Pfam" id="PF07714">
    <property type="entry name" value="PK_Tyr_Ser-Thr"/>
    <property type="match status" value="1"/>
</dbReference>
<dbReference type="Proteomes" id="UP000272942">
    <property type="component" value="Unassembled WGS sequence"/>
</dbReference>
<sequence>MDGTCYRASLEVFLLPYGGKFLVDVRSQMAFNGAQQMDDDRLAGHLNYSFWILKNALSNFMPDNPIDTSSEDSDFLFPELGFKDYHVLDEFDHFLEFDGDPTSFGDLNSNTHPSEAESKQPTSQLLSNSSSQTTTSPSLPQVQTPVKSSDASVMNDTGSTHLSSTGLDYPQLEFFAHNTHACIGDNQTVDCRFFRMPILLELWFLRPLPPDTAHGSCSETCTALGCFDQPQLLKTSRVQEYRIVNSRSGLVNRAYQFDDNVAATITGLGRQHSGLYMCKAGHIYRTIKVEVVDCSPSEISFIPLILIIFILLITMAILTVTFMICIRARRKPIIAIWSSPSMLQHKVLPGSGTKKLTVISRLNKLYPLWSGETNNSLLYGSYKKSALVSQSKRSLMTVQMNKQRDCLLRKPSRVFRPATRFVQSDPRWEVPRARIEIDQLLGQGNFGVVYRGVVRGRLPGRPCSPAPCSNSTNVVHKVAIKTMKDNYTTEDLMDLIRELETMKLLNSHPHVIQLLGACTQQGPLMILMEYAVHGNLRDYLRKHRAHESDLLREYNHDSESPSPSADSSSDQSVTNDYPRLDIRLLLRFANHVASALTYFESLNLAHRDIAARNVLVCEGYNAKLGDFGFARLIDDCDYRDIDRDQLPYKWIAPECFENNQYSLKSDIWSFGILLWELFSLGETPYPGVSTADLPEWLAAGNRNTQPLLADLTLFNLMLRCWAAEPTDRPTSKDIQQELLSYSFGNQFSPMRQSSRDSGFCSMFRSHQPSLRDSGLTEVLPDVDAPPPILSVPRKPMPPVRICSLSLRDKSSFSPHTTDALCM</sequence>
<dbReference type="WBParaSite" id="ECPE_0000378801-mRNA-1">
    <property type="protein sequence ID" value="ECPE_0000378801-mRNA-1"/>
    <property type="gene ID" value="ECPE_0000378801"/>
</dbReference>
<evidence type="ECO:0000256" key="9">
    <source>
        <dbReference type="SAM" id="Phobius"/>
    </source>
</evidence>
<dbReference type="GO" id="GO:0004714">
    <property type="term" value="F:transmembrane receptor protein tyrosine kinase activity"/>
    <property type="evidence" value="ECO:0007669"/>
    <property type="project" value="TreeGrafter"/>
</dbReference>
<reference evidence="13" key="1">
    <citation type="submission" date="2016-06" db="UniProtKB">
        <authorList>
            <consortium name="WormBaseParasite"/>
        </authorList>
    </citation>
    <scope>IDENTIFICATION</scope>
</reference>
<dbReference type="SUPFAM" id="SSF56112">
    <property type="entry name" value="Protein kinase-like (PK-like)"/>
    <property type="match status" value="1"/>
</dbReference>